<dbReference type="OrthoDB" id="5362512at2759"/>
<evidence type="ECO:0000313" key="3">
    <source>
        <dbReference type="Proteomes" id="UP000050424"/>
    </source>
</evidence>
<dbReference type="InterPro" id="IPR010730">
    <property type="entry name" value="HET"/>
</dbReference>
<sequence length="489" mass="54605">MATAVSRAPRTVGDVCGVDISSSWVNNVIKRPSLCAKCHGILADAESLRHVTSDEGLSIQVLLRTLHDSAEYALCPMCSMFLILALYSIDDTRFFTWPVGKFLNNHEAATASLKVRALLQPKSVRKSACDIYELLIDGVIIGVGSPIYELMDHPLVLKLYVSEGKHFFLGTLLAFLSSNQAVPFIVRRSSSRSHQFPEHDNKVSSSAAYSKIRSWMADCDGQYSSCFRPSLVTLPTRVLDVQNPDAILLHETHSMLGQYVTLSYCWGGRRQFETNLSSFEDAYVNMPMSSLSSTIQDAVTVTKQIGLRYLWVDALCIIQDSVDDKYTEIAKMADYYQNASITIIAASASGSDGGFLAPKTSPRSLEPESASCQLQLPMIFLDGNVGVIRAECCTWDYGDSPEPLDRRAWAYQEHILCQRAVIFGTSTMTWRCGHGAQAWTSWLRRYQKTMTDFLPKSDSRYLYKDAWKRIVAVYSRRNLTLPGDKLPAI</sequence>
<dbReference type="Pfam" id="PF06985">
    <property type="entry name" value="HET"/>
    <property type="match status" value="1"/>
</dbReference>
<name>A0A0N8H515_9HYPO</name>
<dbReference type="EMBL" id="LKCW01000289">
    <property type="protein sequence ID" value="KPM34908.1"/>
    <property type="molecule type" value="Genomic_DNA"/>
</dbReference>
<dbReference type="AlphaFoldDB" id="A0A0N8H515"/>
<evidence type="ECO:0000259" key="1">
    <source>
        <dbReference type="Pfam" id="PF06985"/>
    </source>
</evidence>
<dbReference type="PANTHER" id="PTHR33112">
    <property type="entry name" value="DOMAIN PROTEIN, PUTATIVE-RELATED"/>
    <property type="match status" value="1"/>
</dbReference>
<dbReference type="Proteomes" id="UP000050424">
    <property type="component" value="Unassembled WGS sequence"/>
</dbReference>
<dbReference type="PANTHER" id="PTHR33112:SF16">
    <property type="entry name" value="HETEROKARYON INCOMPATIBILITY DOMAIN-CONTAINING PROTEIN"/>
    <property type="match status" value="1"/>
</dbReference>
<feature type="domain" description="Heterokaryon incompatibility" evidence="1">
    <location>
        <begin position="259"/>
        <end position="413"/>
    </location>
</feature>
<proteinExistence type="predicted"/>
<keyword evidence="3" id="KW-1185">Reference proteome</keyword>
<gene>
    <name evidence="2" type="ORF">AK830_g11661</name>
</gene>
<evidence type="ECO:0000313" key="2">
    <source>
        <dbReference type="EMBL" id="KPM34908.1"/>
    </source>
</evidence>
<accession>A0A0N8H515</accession>
<comment type="caution">
    <text evidence="2">The sequence shown here is derived from an EMBL/GenBank/DDBJ whole genome shotgun (WGS) entry which is preliminary data.</text>
</comment>
<dbReference type="STRING" id="78410.A0A0N8H515"/>
<protein>
    <recommendedName>
        <fullName evidence="1">Heterokaryon incompatibility domain-containing protein</fullName>
    </recommendedName>
</protein>
<organism evidence="2 3">
    <name type="scientific">Neonectria ditissima</name>
    <dbReference type="NCBI Taxonomy" id="78410"/>
    <lineage>
        <taxon>Eukaryota</taxon>
        <taxon>Fungi</taxon>
        <taxon>Dikarya</taxon>
        <taxon>Ascomycota</taxon>
        <taxon>Pezizomycotina</taxon>
        <taxon>Sordariomycetes</taxon>
        <taxon>Hypocreomycetidae</taxon>
        <taxon>Hypocreales</taxon>
        <taxon>Nectriaceae</taxon>
        <taxon>Neonectria</taxon>
    </lineage>
</organism>
<reference evidence="2 3" key="1">
    <citation type="submission" date="2015-09" db="EMBL/GenBank/DDBJ databases">
        <title>Draft genome of a European isolate of the apple canker pathogen Neonectria ditissima.</title>
        <authorList>
            <person name="Gomez-Cortecero A."/>
            <person name="Harrison R.J."/>
            <person name="Armitage A.D."/>
        </authorList>
    </citation>
    <scope>NUCLEOTIDE SEQUENCE [LARGE SCALE GENOMIC DNA]</scope>
    <source>
        <strain evidence="2 3">R09/05</strain>
    </source>
</reference>